<feature type="short sequence motif" description="Interaction with polymerase core subunit RpoC" evidence="6">
    <location>
        <begin position="151"/>
        <end position="154"/>
    </location>
</feature>
<dbReference type="PROSITE" id="PS00715">
    <property type="entry name" value="SIGMA70_1"/>
    <property type="match status" value="1"/>
</dbReference>
<dbReference type="PROSITE" id="PS00716">
    <property type="entry name" value="SIGMA70_2"/>
    <property type="match status" value="1"/>
</dbReference>
<dbReference type="GO" id="GO:0016987">
    <property type="term" value="F:sigma factor activity"/>
    <property type="evidence" value="ECO:0007669"/>
    <property type="project" value="UniProtKB-UniRule"/>
</dbReference>
<feature type="DNA-binding region" description="H-T-H motif" evidence="6">
    <location>
        <begin position="321"/>
        <end position="340"/>
    </location>
</feature>
<dbReference type="PRINTS" id="PR00046">
    <property type="entry name" value="SIGMA70FCT"/>
</dbReference>
<keyword evidence="5 6" id="KW-0804">Transcription</keyword>
<comment type="function">
    <text evidence="6">Sigma factors are initiation factors that promote the attachment of RNA polymerase to specific initiation sites and are then released. This sigma factor is the primary sigma factor during exponential growth.</text>
</comment>
<dbReference type="InterPro" id="IPR007624">
    <property type="entry name" value="RNA_pol_sigma70_r3"/>
</dbReference>
<dbReference type="InterPro" id="IPR007630">
    <property type="entry name" value="RNA_pol_sigma70_r4"/>
</dbReference>
<dbReference type="Pfam" id="PF03979">
    <property type="entry name" value="Sigma70_r1_1"/>
    <property type="match status" value="1"/>
</dbReference>
<evidence type="ECO:0000259" key="7">
    <source>
        <dbReference type="PROSITE" id="PS00715"/>
    </source>
</evidence>
<dbReference type="InterPro" id="IPR009042">
    <property type="entry name" value="RNA_pol_sigma70_r1_2"/>
</dbReference>
<feature type="domain" description="RNA polymerase sigma-70" evidence="8">
    <location>
        <begin position="320"/>
        <end position="346"/>
    </location>
</feature>
<evidence type="ECO:0000259" key="8">
    <source>
        <dbReference type="PROSITE" id="PS00716"/>
    </source>
</evidence>
<comment type="subunit">
    <text evidence="6">Interacts transiently with the RNA polymerase catalytic core.</text>
</comment>
<dbReference type="HAMAP" id="MF_00963">
    <property type="entry name" value="Sigma70_RpoD_SigA"/>
    <property type="match status" value="1"/>
</dbReference>
<feature type="region of interest" description="Sigma-70 factor domain-2" evidence="6">
    <location>
        <begin position="127"/>
        <end position="197"/>
    </location>
</feature>
<dbReference type="Pfam" id="PF04545">
    <property type="entry name" value="Sigma70_r4"/>
    <property type="match status" value="1"/>
</dbReference>
<dbReference type="InterPro" id="IPR036388">
    <property type="entry name" value="WH-like_DNA-bd_sf"/>
</dbReference>
<dbReference type="InterPro" id="IPR000943">
    <property type="entry name" value="RNA_pol_sigma70"/>
</dbReference>
<keyword evidence="1 6" id="KW-0963">Cytoplasm</keyword>
<comment type="subcellular location">
    <subcellularLocation>
        <location evidence="6">Cytoplasm</location>
    </subcellularLocation>
</comment>
<dbReference type="InterPro" id="IPR013324">
    <property type="entry name" value="RNA_pol_sigma_r3/r4-like"/>
</dbReference>
<dbReference type="EMBL" id="MEVI01000003">
    <property type="protein sequence ID" value="OGC55304.1"/>
    <property type="molecule type" value="Genomic_DNA"/>
</dbReference>
<dbReference type="Pfam" id="PF00140">
    <property type="entry name" value="Sigma70_r1_2"/>
    <property type="match status" value="1"/>
</dbReference>
<dbReference type="PANTHER" id="PTHR30603:SF60">
    <property type="entry name" value="RNA POLYMERASE SIGMA FACTOR RPOD"/>
    <property type="match status" value="1"/>
</dbReference>
<evidence type="ECO:0000256" key="5">
    <source>
        <dbReference type="ARBA" id="ARBA00023163"/>
    </source>
</evidence>
<dbReference type="Gene3D" id="1.10.10.10">
    <property type="entry name" value="Winged helix-like DNA-binding domain superfamily/Winged helix DNA-binding domain"/>
    <property type="match status" value="2"/>
</dbReference>
<dbReference type="GO" id="GO:0006352">
    <property type="term" value="P:DNA-templated transcription initiation"/>
    <property type="evidence" value="ECO:0007669"/>
    <property type="project" value="UniProtKB-UniRule"/>
</dbReference>
<dbReference type="GO" id="GO:0003677">
    <property type="term" value="F:DNA binding"/>
    <property type="evidence" value="ECO:0007669"/>
    <property type="project" value="UniProtKB-UniRule"/>
</dbReference>
<organism evidence="9 10">
    <name type="scientific">candidate division WWE3 bacterium RIFCSPLOWO2_01_FULL_41_18</name>
    <dbReference type="NCBI Taxonomy" id="1802625"/>
    <lineage>
        <taxon>Bacteria</taxon>
        <taxon>Katanobacteria</taxon>
    </lineage>
</organism>
<dbReference type="InterPro" id="IPR028630">
    <property type="entry name" value="Sigma70_RpoD"/>
</dbReference>
<dbReference type="Proteomes" id="UP000176504">
    <property type="component" value="Unassembled WGS sequence"/>
</dbReference>
<dbReference type="SUPFAM" id="SSF88659">
    <property type="entry name" value="Sigma3 and sigma4 domains of RNA polymerase sigma factors"/>
    <property type="match status" value="2"/>
</dbReference>
<dbReference type="InterPro" id="IPR007627">
    <property type="entry name" value="RNA_pol_sigma70_r2"/>
</dbReference>
<dbReference type="InterPro" id="IPR012760">
    <property type="entry name" value="RNA_pol_sigma_RpoD_C"/>
</dbReference>
<gene>
    <name evidence="6" type="primary">sigA</name>
    <name evidence="9" type="ORF">A3A78_04870</name>
</gene>
<feature type="region of interest" description="Sigma-70 factor domain-4" evidence="6">
    <location>
        <begin position="295"/>
        <end position="348"/>
    </location>
</feature>
<dbReference type="GO" id="GO:0005737">
    <property type="term" value="C:cytoplasm"/>
    <property type="evidence" value="ECO:0007669"/>
    <property type="project" value="UniProtKB-SubCell"/>
</dbReference>
<comment type="similarity">
    <text evidence="6">Belongs to the sigma-70 factor family. RpoD/SigA subfamily.</text>
</comment>
<dbReference type="AlphaFoldDB" id="A0A1F4VDR7"/>
<keyword evidence="4 6" id="KW-0238">DNA-binding</keyword>
<evidence type="ECO:0000313" key="9">
    <source>
        <dbReference type="EMBL" id="OGC55304.1"/>
    </source>
</evidence>
<feature type="region of interest" description="Sigma-70 factor domain-3" evidence="6">
    <location>
        <begin position="206"/>
        <end position="282"/>
    </location>
</feature>
<dbReference type="InterPro" id="IPR050239">
    <property type="entry name" value="Sigma-70_RNA_pol_init_factors"/>
</dbReference>
<evidence type="ECO:0000256" key="3">
    <source>
        <dbReference type="ARBA" id="ARBA00023082"/>
    </source>
</evidence>
<keyword evidence="3 6" id="KW-0731">Sigma factor</keyword>
<dbReference type="InterPro" id="IPR007127">
    <property type="entry name" value="RNA_pol_sigma_70_r1_1"/>
</dbReference>
<dbReference type="FunFam" id="1.10.10.10:FF:000004">
    <property type="entry name" value="RNA polymerase sigma factor SigA"/>
    <property type="match status" value="1"/>
</dbReference>
<dbReference type="Pfam" id="PF04539">
    <property type="entry name" value="Sigma70_r3"/>
    <property type="match status" value="1"/>
</dbReference>
<dbReference type="Gene3D" id="1.10.601.10">
    <property type="entry name" value="RNA Polymerase Primary Sigma Factor"/>
    <property type="match status" value="2"/>
</dbReference>
<dbReference type="InterPro" id="IPR042189">
    <property type="entry name" value="RNA_pol_sigma_70_r1_1_sf"/>
</dbReference>
<sequence length="360" mass="41710">MEGADREKREQNLKKLVAKGKKQGFLTQEDVLLYFPEAEENITELDDLYSKLLELGIDVFDNSASEEAEHAPEQLDFEAFEVDRSVSSDPIRMYLREIGKVSLLTAPEEVSLAKRVEKNDKQAVDQLIAANLRLVVSIAKKYMGRGLSFLDLIQEGNIGLMRAVEKFDWRRGFKFSTYATWWIRQAITRAIADQARTIRIPVHMIETIHKFNRIQRRLEQVLERPPKPEEVAKEMGIEVEKAREIIKISQEPTSIETPVGKEEDSRLKEFIPDVELESPFEAASYELLKGHLDEVLQTLNPREQKVLELRFGLKDGRPRTLEEVGKEFGVTRERIRQIEAKALRKLRHPSRSKKLRDYLE</sequence>
<dbReference type="FunFam" id="1.10.601.10:FF:000001">
    <property type="entry name" value="RNA polymerase sigma factor SigA"/>
    <property type="match status" value="1"/>
</dbReference>
<evidence type="ECO:0000313" key="10">
    <source>
        <dbReference type="Proteomes" id="UP000176504"/>
    </source>
</evidence>
<name>A0A1F4VDR7_UNCKA</name>
<evidence type="ECO:0000256" key="4">
    <source>
        <dbReference type="ARBA" id="ARBA00023125"/>
    </source>
</evidence>
<evidence type="ECO:0000256" key="6">
    <source>
        <dbReference type="HAMAP-Rule" id="MF_00963"/>
    </source>
</evidence>
<accession>A0A1F4VDR7</accession>
<dbReference type="PANTHER" id="PTHR30603">
    <property type="entry name" value="RNA POLYMERASE SIGMA FACTOR RPO"/>
    <property type="match status" value="1"/>
</dbReference>
<dbReference type="SUPFAM" id="SSF88946">
    <property type="entry name" value="Sigma2 domain of RNA polymerase sigma factors"/>
    <property type="match status" value="1"/>
</dbReference>
<dbReference type="InterPro" id="IPR013325">
    <property type="entry name" value="RNA_pol_sigma_r2"/>
</dbReference>
<dbReference type="Gene3D" id="1.10.220.120">
    <property type="entry name" value="Sigma-70 factor, region 1.1"/>
    <property type="match status" value="1"/>
</dbReference>
<keyword evidence="2 6" id="KW-0805">Transcription regulation</keyword>
<dbReference type="NCBIfam" id="TIGR02937">
    <property type="entry name" value="sigma70-ECF"/>
    <property type="match status" value="1"/>
</dbReference>
<feature type="domain" description="RNA polymerase sigma-70" evidence="7">
    <location>
        <begin position="151"/>
        <end position="164"/>
    </location>
</feature>
<proteinExistence type="inferred from homology"/>
<dbReference type="NCBIfam" id="TIGR02393">
    <property type="entry name" value="RpoD_Cterm"/>
    <property type="match status" value="1"/>
</dbReference>
<protein>
    <recommendedName>
        <fullName evidence="6">RNA polymerase sigma factor SigA</fullName>
    </recommendedName>
</protein>
<evidence type="ECO:0000256" key="2">
    <source>
        <dbReference type="ARBA" id="ARBA00023015"/>
    </source>
</evidence>
<dbReference type="Pfam" id="PF04542">
    <property type="entry name" value="Sigma70_r2"/>
    <property type="match status" value="1"/>
</dbReference>
<dbReference type="InterPro" id="IPR014284">
    <property type="entry name" value="RNA_pol_sigma-70_dom"/>
</dbReference>
<reference evidence="9 10" key="1">
    <citation type="journal article" date="2016" name="Nat. Commun.">
        <title>Thousands of microbial genomes shed light on interconnected biogeochemical processes in an aquifer system.</title>
        <authorList>
            <person name="Anantharaman K."/>
            <person name="Brown C.T."/>
            <person name="Hug L.A."/>
            <person name="Sharon I."/>
            <person name="Castelle C.J."/>
            <person name="Probst A.J."/>
            <person name="Thomas B.C."/>
            <person name="Singh A."/>
            <person name="Wilkins M.J."/>
            <person name="Karaoz U."/>
            <person name="Brodie E.L."/>
            <person name="Williams K.H."/>
            <person name="Hubbard S.S."/>
            <person name="Banfield J.F."/>
        </authorList>
    </citation>
    <scope>NUCLEOTIDE SEQUENCE [LARGE SCALE GENOMIC DNA]</scope>
</reference>
<comment type="caution">
    <text evidence="9">The sequence shown here is derived from an EMBL/GenBank/DDBJ whole genome shotgun (WGS) entry which is preliminary data.</text>
</comment>
<evidence type="ECO:0000256" key="1">
    <source>
        <dbReference type="ARBA" id="ARBA00022490"/>
    </source>
</evidence>
<dbReference type="CDD" id="cd06171">
    <property type="entry name" value="Sigma70_r4"/>
    <property type="match status" value="1"/>
</dbReference>